<evidence type="ECO:0008006" key="17">
    <source>
        <dbReference type="Google" id="ProtNLM"/>
    </source>
</evidence>
<evidence type="ECO:0000256" key="7">
    <source>
        <dbReference type="ARBA" id="ARBA00022927"/>
    </source>
</evidence>
<evidence type="ECO:0000256" key="2">
    <source>
        <dbReference type="ARBA" id="ARBA00004567"/>
    </source>
</evidence>
<keyword evidence="10" id="KW-0906">Nuclear pore complex</keyword>
<keyword evidence="11 14" id="KW-0472">Membrane</keyword>
<evidence type="ECO:0000256" key="5">
    <source>
        <dbReference type="ARBA" id="ARBA00022692"/>
    </source>
</evidence>
<evidence type="ECO:0000256" key="3">
    <source>
        <dbReference type="ARBA" id="ARBA00005760"/>
    </source>
</evidence>
<evidence type="ECO:0000256" key="4">
    <source>
        <dbReference type="ARBA" id="ARBA00022448"/>
    </source>
</evidence>
<evidence type="ECO:0000256" key="6">
    <source>
        <dbReference type="ARBA" id="ARBA00022816"/>
    </source>
</evidence>
<evidence type="ECO:0000256" key="13">
    <source>
        <dbReference type="SAM" id="MobiDB-lite"/>
    </source>
</evidence>
<dbReference type="GO" id="GO:0031965">
    <property type="term" value="C:nuclear membrane"/>
    <property type="evidence" value="ECO:0007669"/>
    <property type="project" value="UniProtKB-SubCell"/>
</dbReference>
<comment type="subcellular location">
    <subcellularLocation>
        <location evidence="1">Nucleus membrane</location>
        <topology evidence="1">Multi-pass membrane protein</topology>
    </subcellularLocation>
    <subcellularLocation>
        <location evidence="2">Nucleus</location>
        <location evidence="2">Nuclear pore complex</location>
    </subcellularLocation>
</comment>
<dbReference type="PANTHER" id="PTHR13269:SF6">
    <property type="entry name" value="NUCLEOPORIN NDC1"/>
    <property type="match status" value="1"/>
</dbReference>
<dbReference type="GO" id="GO:0005816">
    <property type="term" value="C:spindle pole body"/>
    <property type="evidence" value="ECO:0007669"/>
    <property type="project" value="TreeGrafter"/>
</dbReference>
<evidence type="ECO:0000313" key="15">
    <source>
        <dbReference type="EMBL" id="KAF2184273.1"/>
    </source>
</evidence>
<keyword evidence="9" id="KW-0811">Translocation</keyword>
<evidence type="ECO:0000256" key="9">
    <source>
        <dbReference type="ARBA" id="ARBA00023010"/>
    </source>
</evidence>
<reference evidence="15" key="1">
    <citation type="journal article" date="2020" name="Stud. Mycol.">
        <title>101 Dothideomycetes genomes: a test case for predicting lifestyles and emergence of pathogens.</title>
        <authorList>
            <person name="Haridas S."/>
            <person name="Albert R."/>
            <person name="Binder M."/>
            <person name="Bloem J."/>
            <person name="Labutti K."/>
            <person name="Salamov A."/>
            <person name="Andreopoulos B."/>
            <person name="Baker S."/>
            <person name="Barry K."/>
            <person name="Bills G."/>
            <person name="Bluhm B."/>
            <person name="Cannon C."/>
            <person name="Castanera R."/>
            <person name="Culley D."/>
            <person name="Daum C."/>
            <person name="Ezra D."/>
            <person name="Gonzalez J."/>
            <person name="Henrissat B."/>
            <person name="Kuo A."/>
            <person name="Liang C."/>
            <person name="Lipzen A."/>
            <person name="Lutzoni F."/>
            <person name="Magnuson J."/>
            <person name="Mondo S."/>
            <person name="Nolan M."/>
            <person name="Ohm R."/>
            <person name="Pangilinan J."/>
            <person name="Park H.-J."/>
            <person name="Ramirez L."/>
            <person name="Alfaro M."/>
            <person name="Sun H."/>
            <person name="Tritt A."/>
            <person name="Yoshinaga Y."/>
            <person name="Zwiers L.-H."/>
            <person name="Turgeon B."/>
            <person name="Goodwin S."/>
            <person name="Spatafora J."/>
            <person name="Crous P."/>
            <person name="Grigoriev I."/>
        </authorList>
    </citation>
    <scope>NUCLEOTIDE SEQUENCE</scope>
    <source>
        <strain evidence="15">CBS 207.26</strain>
    </source>
</reference>
<evidence type="ECO:0000256" key="10">
    <source>
        <dbReference type="ARBA" id="ARBA00023132"/>
    </source>
</evidence>
<feature type="region of interest" description="Disordered" evidence="13">
    <location>
        <begin position="181"/>
        <end position="204"/>
    </location>
</feature>
<dbReference type="GO" id="GO:0070631">
    <property type="term" value="P:spindle pole body localization"/>
    <property type="evidence" value="ECO:0007669"/>
    <property type="project" value="TreeGrafter"/>
</dbReference>
<evidence type="ECO:0000313" key="16">
    <source>
        <dbReference type="Proteomes" id="UP000800200"/>
    </source>
</evidence>
<dbReference type="GO" id="GO:0051028">
    <property type="term" value="P:mRNA transport"/>
    <property type="evidence" value="ECO:0007669"/>
    <property type="project" value="UniProtKB-KW"/>
</dbReference>
<dbReference type="EMBL" id="ML994638">
    <property type="protein sequence ID" value="KAF2184273.1"/>
    <property type="molecule type" value="Genomic_DNA"/>
</dbReference>
<keyword evidence="7" id="KW-0653">Protein transport</keyword>
<dbReference type="InterPro" id="IPR019049">
    <property type="entry name" value="Nucleoporin_prot_Ndc1/Nup"/>
</dbReference>
<sequence>MALATAVRPYRDFFLPSLHRRFASASVYTFGLCFVIAILIGEWDSWLWSWFPVGPTGVRALLLYIPSLLIYVLRVAQWHVGQRNTAAPWQTFWKYALRLNTLRTLAFYFFSAWFFSEIYLWSRSGYAGLGHTDLGKLHERIRLNERPLYLRTVLIILGVAQAMMHLWKDYDRIPIPVTKPKCERKDGESASNTSTPQTRDTSPSLQISQKLGIIIKQSVSTTLVMMAIGFAVYFFFLRNIVWTGWYNLSKWFTSLAKTSRPTGLAPFAGLLWRNFWASFFLVLLWEFTNTTFDIYIAQEPLKKDKPITNDSKDPNGSLLNGLRSKKEEAKNIAFWELALITDRFDDRRKTIYGELERKKAPTHKQIVDICLAEVRNISNRIDTINNLFPKKDEKERKPEIELVPRISQPLREDQIAGPGVPLGTRLQRIEAAASQIARTYSSPDNATNAGARRLIEYGDRSIHEGAQQAGSVWDEYWSKFAASPIGWFFRSCVRRTANVVINGSPYSHQSSIANAITTLTNLAVSSLKEDEYGQFNKEVPEIVRVFASAIKAIESYMQGLEVDWMDVDCLARPEAERKKVPEVEVVVERLKEGLERILRSFAEYLGPMGMTAAEIREAKELVARTERRGA</sequence>
<feature type="compositionally biased region" description="Polar residues" evidence="13">
    <location>
        <begin position="189"/>
        <end position="204"/>
    </location>
</feature>
<dbReference type="GO" id="GO:0015031">
    <property type="term" value="P:protein transport"/>
    <property type="evidence" value="ECO:0007669"/>
    <property type="project" value="UniProtKB-KW"/>
</dbReference>
<comment type="similarity">
    <text evidence="3">Belongs to the NDC1 family.</text>
</comment>
<evidence type="ECO:0000256" key="14">
    <source>
        <dbReference type="SAM" id="Phobius"/>
    </source>
</evidence>
<keyword evidence="12" id="KW-0539">Nucleus</keyword>
<evidence type="ECO:0000256" key="1">
    <source>
        <dbReference type="ARBA" id="ARBA00004232"/>
    </source>
</evidence>
<proteinExistence type="inferred from homology"/>
<feature type="transmembrane region" description="Helical" evidence="14">
    <location>
        <begin position="61"/>
        <end position="80"/>
    </location>
</feature>
<gene>
    <name evidence="15" type="ORF">K469DRAFT_708995</name>
</gene>
<keyword evidence="16" id="KW-1185">Reference proteome</keyword>
<evidence type="ECO:0000256" key="12">
    <source>
        <dbReference type="ARBA" id="ARBA00023242"/>
    </source>
</evidence>
<feature type="transmembrane region" description="Helical" evidence="14">
    <location>
        <begin position="223"/>
        <end position="245"/>
    </location>
</feature>
<protein>
    <recommendedName>
        <fullName evidence="17">Nuclear envelope protein</fullName>
    </recommendedName>
</protein>
<keyword evidence="6" id="KW-0509">mRNA transport</keyword>
<dbReference type="GO" id="GO:0070762">
    <property type="term" value="C:nuclear pore transmembrane ring"/>
    <property type="evidence" value="ECO:0007669"/>
    <property type="project" value="TreeGrafter"/>
</dbReference>
<dbReference type="OrthoDB" id="67850at2759"/>
<feature type="transmembrane region" description="Helical" evidence="14">
    <location>
        <begin position="265"/>
        <end position="285"/>
    </location>
</feature>
<dbReference type="Pfam" id="PF09531">
    <property type="entry name" value="Ndc1_Nup"/>
    <property type="match status" value="1"/>
</dbReference>
<dbReference type="PANTHER" id="PTHR13269">
    <property type="entry name" value="NUCLEOPORIN NDC1"/>
    <property type="match status" value="1"/>
</dbReference>
<dbReference type="GO" id="GO:0106166">
    <property type="term" value="F:spindle pole body-nuclear membrane anchor activity"/>
    <property type="evidence" value="ECO:0007669"/>
    <property type="project" value="TreeGrafter"/>
</dbReference>
<dbReference type="GO" id="GO:0006999">
    <property type="term" value="P:nuclear pore organization"/>
    <property type="evidence" value="ECO:0007669"/>
    <property type="project" value="TreeGrafter"/>
</dbReference>
<keyword evidence="8 14" id="KW-1133">Transmembrane helix</keyword>
<evidence type="ECO:0000256" key="8">
    <source>
        <dbReference type="ARBA" id="ARBA00022989"/>
    </source>
</evidence>
<feature type="transmembrane region" description="Helical" evidence="14">
    <location>
        <begin position="21"/>
        <end position="41"/>
    </location>
</feature>
<accession>A0A6A6DZ09</accession>
<feature type="transmembrane region" description="Helical" evidence="14">
    <location>
        <begin position="101"/>
        <end position="121"/>
    </location>
</feature>
<name>A0A6A6DZ09_9PEZI</name>
<keyword evidence="5 14" id="KW-0812">Transmembrane</keyword>
<organism evidence="15 16">
    <name type="scientific">Zopfia rhizophila CBS 207.26</name>
    <dbReference type="NCBI Taxonomy" id="1314779"/>
    <lineage>
        <taxon>Eukaryota</taxon>
        <taxon>Fungi</taxon>
        <taxon>Dikarya</taxon>
        <taxon>Ascomycota</taxon>
        <taxon>Pezizomycotina</taxon>
        <taxon>Dothideomycetes</taxon>
        <taxon>Dothideomycetes incertae sedis</taxon>
        <taxon>Zopfiaceae</taxon>
        <taxon>Zopfia</taxon>
    </lineage>
</organism>
<dbReference type="AlphaFoldDB" id="A0A6A6DZ09"/>
<keyword evidence="4" id="KW-0813">Transport</keyword>
<dbReference type="Proteomes" id="UP000800200">
    <property type="component" value="Unassembled WGS sequence"/>
</dbReference>
<evidence type="ECO:0000256" key="11">
    <source>
        <dbReference type="ARBA" id="ARBA00023136"/>
    </source>
</evidence>